<dbReference type="Gene3D" id="1.25.40.20">
    <property type="entry name" value="Ankyrin repeat-containing domain"/>
    <property type="match status" value="1"/>
</dbReference>
<dbReference type="SUPFAM" id="SSF48403">
    <property type="entry name" value="Ankyrin repeat"/>
    <property type="match status" value="1"/>
</dbReference>
<keyword evidence="1" id="KW-0812">Transmembrane</keyword>
<proteinExistence type="predicted"/>
<evidence type="ECO:0000256" key="1">
    <source>
        <dbReference type="SAM" id="Phobius"/>
    </source>
</evidence>
<dbReference type="OrthoDB" id="9901647at2"/>
<dbReference type="EMBL" id="LPIX01000095">
    <property type="protein sequence ID" value="KWD95430.1"/>
    <property type="molecule type" value="Genomic_DNA"/>
</dbReference>
<protein>
    <recommendedName>
        <fullName evidence="4">Ankyrin repeat domain-containing protein</fullName>
    </recommendedName>
</protein>
<feature type="transmembrane region" description="Helical" evidence="1">
    <location>
        <begin position="20"/>
        <end position="48"/>
    </location>
</feature>
<keyword evidence="1" id="KW-1133">Transmembrane helix</keyword>
<name>A0A108JEV9_9BURK</name>
<dbReference type="AlphaFoldDB" id="A0A108JEV9"/>
<accession>A0A108JEV9</accession>
<evidence type="ECO:0008006" key="4">
    <source>
        <dbReference type="Google" id="ProtNLM"/>
    </source>
</evidence>
<evidence type="ECO:0000313" key="2">
    <source>
        <dbReference type="EMBL" id="KWD95430.1"/>
    </source>
</evidence>
<keyword evidence="1" id="KW-0472">Membrane</keyword>
<evidence type="ECO:0000313" key="3">
    <source>
        <dbReference type="Proteomes" id="UP000062998"/>
    </source>
</evidence>
<sequence>MNLQDTPQPSPSAQPNDRWLIILLTVFTLLIPTLASLFVVVLFGAAGVGIGAQMGEGNPYLAGIWLFGLPVIGGLSACVYFGYRAQRHAKRRRTAIGILVLFLSLPVMLPLLLQMYSGARQRIAEERSTRMDHVREAIQRDDAAGYIAARNACGDTCLSRGQTEAGWINEAIDSRAWHVLAVQLQQTSPERRQRLLRMAGGGSYAGSAGLVETLLSNGASADGMALGNAVYYCRAGMTQRLLERGAAPRGRYTGRDGSGSWDRYYDDKRNFDDGNDPRFSLLSLAAIMHCEPVISTLLLKHGADPNDIEPVLLRMRTAIDHDDPSAYEVAWHECAQLNYCTSLGWRLVPIGSGWKDSSPETAWVDEAIRAKAWRIVAMQVKRLSSHDRDTLLSAAPTYYAGKPKLVTLLQASGAKQNGTQWGAPEIVDGGGPYQ</sequence>
<dbReference type="Proteomes" id="UP000062998">
    <property type="component" value="Unassembled WGS sequence"/>
</dbReference>
<feature type="transmembrane region" description="Helical" evidence="1">
    <location>
        <begin position="60"/>
        <end position="83"/>
    </location>
</feature>
<organism evidence="2 3">
    <name type="scientific">Burkholderia ubonensis</name>
    <dbReference type="NCBI Taxonomy" id="101571"/>
    <lineage>
        <taxon>Bacteria</taxon>
        <taxon>Pseudomonadati</taxon>
        <taxon>Pseudomonadota</taxon>
        <taxon>Betaproteobacteria</taxon>
        <taxon>Burkholderiales</taxon>
        <taxon>Burkholderiaceae</taxon>
        <taxon>Burkholderia</taxon>
        <taxon>Burkholderia cepacia complex</taxon>
    </lineage>
</organism>
<reference evidence="2 3" key="1">
    <citation type="submission" date="2015-11" db="EMBL/GenBank/DDBJ databases">
        <title>Expanding the genomic diversity of Burkholderia species for the development of highly accurate diagnostics.</title>
        <authorList>
            <person name="Sahl J."/>
            <person name="Keim P."/>
            <person name="Wagner D."/>
        </authorList>
    </citation>
    <scope>NUCLEOTIDE SEQUENCE [LARGE SCALE GENOMIC DNA]</scope>
    <source>
        <strain evidence="2 3">MSMB2167WGS</strain>
    </source>
</reference>
<gene>
    <name evidence="2" type="ORF">WL73_01885</name>
</gene>
<dbReference type="InterPro" id="IPR036770">
    <property type="entry name" value="Ankyrin_rpt-contain_sf"/>
</dbReference>
<feature type="transmembrane region" description="Helical" evidence="1">
    <location>
        <begin position="95"/>
        <end position="116"/>
    </location>
</feature>
<dbReference type="RefSeq" id="WP_059969781.1">
    <property type="nucleotide sequence ID" value="NZ_JAXKSK010000008.1"/>
</dbReference>
<comment type="caution">
    <text evidence="2">The sequence shown here is derived from an EMBL/GenBank/DDBJ whole genome shotgun (WGS) entry which is preliminary data.</text>
</comment>